<reference evidence="2" key="1">
    <citation type="submission" date="2021-01" db="EMBL/GenBank/DDBJ databases">
        <authorList>
            <person name="Corre E."/>
            <person name="Pelletier E."/>
            <person name="Niang G."/>
            <person name="Scheremetjew M."/>
            <person name="Finn R."/>
            <person name="Kale V."/>
            <person name="Holt S."/>
            <person name="Cochrane G."/>
            <person name="Meng A."/>
            <person name="Brown T."/>
            <person name="Cohen L."/>
        </authorList>
    </citation>
    <scope>NUCLEOTIDE SEQUENCE</scope>
    <source>
        <strain evidence="2">RCC733</strain>
    </source>
</reference>
<dbReference type="GO" id="GO:0019171">
    <property type="term" value="F:(3R)-hydroxyacyl-[acyl-carrier-protein] dehydratase activity"/>
    <property type="evidence" value="ECO:0007669"/>
    <property type="project" value="TreeGrafter"/>
</dbReference>
<evidence type="ECO:0000313" key="2">
    <source>
        <dbReference type="EMBL" id="CAD9366449.1"/>
    </source>
</evidence>
<dbReference type="InterPro" id="IPR002539">
    <property type="entry name" value="MaoC-like_dom"/>
</dbReference>
<dbReference type="GO" id="GO:0006633">
    <property type="term" value="P:fatty acid biosynthetic process"/>
    <property type="evidence" value="ECO:0007669"/>
    <property type="project" value="TreeGrafter"/>
</dbReference>
<sequence length="193" mass="20252">MMMCAHPRTLHLQALEAQLCALSALMRRGGGPSPSGGGPLSLSCGNGVCHRVRNLSQIPAAEPLSLVVGTALSLGPRKFTQQDVDAFTQVTGDANPIHTDNHNYNHKAVVPGALLSSLFPATVGAHVAGAVHLSQTSKFREKVLVGDDVEAVATVSYRSGRRAKFDTTCYLLSATGDRDKPVVTGEALCLLPV</sequence>
<feature type="domain" description="MaoC-like" evidence="1">
    <location>
        <begin position="76"/>
        <end position="159"/>
    </location>
</feature>
<dbReference type="EMBL" id="HBGR01000093">
    <property type="protein sequence ID" value="CAD9366449.1"/>
    <property type="molecule type" value="Transcribed_RNA"/>
</dbReference>
<name>A0A7S2AFH8_9CHLO</name>
<evidence type="ECO:0000259" key="1">
    <source>
        <dbReference type="Pfam" id="PF01575"/>
    </source>
</evidence>
<dbReference type="PANTHER" id="PTHR43437:SF3">
    <property type="entry name" value="HYDROXYACYL-THIOESTER DEHYDRATASE TYPE 2, MITOCHONDRIAL"/>
    <property type="match status" value="1"/>
</dbReference>
<gene>
    <name evidence="2" type="ORF">PPRO1471_LOCUS57</name>
</gene>
<dbReference type="PANTHER" id="PTHR43437">
    <property type="entry name" value="HYDROXYACYL-THIOESTER DEHYDRATASE TYPE 2, MITOCHONDRIAL-RELATED"/>
    <property type="match status" value="1"/>
</dbReference>
<dbReference type="InterPro" id="IPR029069">
    <property type="entry name" value="HotDog_dom_sf"/>
</dbReference>
<dbReference type="AlphaFoldDB" id="A0A7S2AFH8"/>
<dbReference type="SUPFAM" id="SSF54637">
    <property type="entry name" value="Thioesterase/thiol ester dehydrase-isomerase"/>
    <property type="match status" value="1"/>
</dbReference>
<protein>
    <recommendedName>
        <fullName evidence="1">MaoC-like domain-containing protein</fullName>
    </recommendedName>
</protein>
<dbReference type="Pfam" id="PF01575">
    <property type="entry name" value="MaoC_dehydratas"/>
    <property type="match status" value="1"/>
</dbReference>
<dbReference type="Gene3D" id="3.10.129.10">
    <property type="entry name" value="Hotdog Thioesterase"/>
    <property type="match status" value="1"/>
</dbReference>
<dbReference type="InterPro" id="IPR050965">
    <property type="entry name" value="UPF0336/Enoyl-CoA_hydratase"/>
</dbReference>
<accession>A0A7S2AFH8</accession>
<dbReference type="GO" id="GO:0005739">
    <property type="term" value="C:mitochondrion"/>
    <property type="evidence" value="ECO:0007669"/>
    <property type="project" value="TreeGrafter"/>
</dbReference>
<proteinExistence type="predicted"/>
<organism evidence="2">
    <name type="scientific">Pycnococcus provasolii</name>
    <dbReference type="NCBI Taxonomy" id="41880"/>
    <lineage>
        <taxon>Eukaryota</taxon>
        <taxon>Viridiplantae</taxon>
        <taxon>Chlorophyta</taxon>
        <taxon>Pseudoscourfieldiophyceae</taxon>
        <taxon>Pseudoscourfieldiales</taxon>
        <taxon>Pycnococcaceae</taxon>
        <taxon>Pycnococcus</taxon>
    </lineage>
</organism>